<proteinExistence type="predicted"/>
<accession>A0ABX2S6E8</accession>
<dbReference type="RefSeq" id="WP_175542630.1">
    <property type="nucleotide sequence ID" value="NZ_FOOI01000011.1"/>
</dbReference>
<keyword evidence="1" id="KW-0812">Transmembrane</keyword>
<protein>
    <recommendedName>
        <fullName evidence="4">Intracellular septation protein A</fullName>
    </recommendedName>
</protein>
<dbReference type="InterPro" id="IPR016566">
    <property type="entry name" value="UCP010219"/>
</dbReference>
<name>A0ABX2S6E8_9ACTN</name>
<evidence type="ECO:0000313" key="3">
    <source>
        <dbReference type="Proteomes" id="UP000533017"/>
    </source>
</evidence>
<feature type="transmembrane region" description="Helical" evidence="1">
    <location>
        <begin position="74"/>
        <end position="93"/>
    </location>
</feature>
<sequence length="225" mass="23982">MHHPAIATRTVVMPPRLRLAAQIAQHLAESVLVPLGLFYGVVVVAGFHVALLAAVGWALLAVAVRVVRGVRPPAVLLGATGLSVVQVGVSYAAGSAMVYFLQPTLMTYLVAAAFLLTALLERPLIQRLAHDFCPLPLDVVRSAPLRRLFQRLSLLWGAVLLVNASVTLSLLLTMGTTWSVPVATAASVPLFIAGLALSVLWFRRSLHAGGYQLSWCDPAQEPSTP</sequence>
<dbReference type="Proteomes" id="UP000533017">
    <property type="component" value="Unassembled WGS sequence"/>
</dbReference>
<evidence type="ECO:0000313" key="2">
    <source>
        <dbReference type="EMBL" id="NYH85208.1"/>
    </source>
</evidence>
<reference evidence="2 3" key="1">
    <citation type="submission" date="2020-07" db="EMBL/GenBank/DDBJ databases">
        <title>Sequencing the genomes of 1000 actinobacteria strains.</title>
        <authorList>
            <person name="Klenk H.-P."/>
        </authorList>
    </citation>
    <scope>NUCLEOTIDE SEQUENCE [LARGE SCALE GENOMIC DNA]</scope>
    <source>
        <strain evidence="2 3">DSM 45117</strain>
    </source>
</reference>
<gene>
    <name evidence="2" type="ORF">FHR37_004059</name>
</gene>
<keyword evidence="1" id="KW-1133">Transmembrane helix</keyword>
<comment type="caution">
    <text evidence="2">The sequence shown here is derived from an EMBL/GenBank/DDBJ whole genome shotgun (WGS) entry which is preliminary data.</text>
</comment>
<feature type="transmembrane region" description="Helical" evidence="1">
    <location>
        <begin position="178"/>
        <end position="202"/>
    </location>
</feature>
<organism evidence="2 3">
    <name type="scientific">Actinopolymorpha cephalotaxi</name>
    <dbReference type="NCBI Taxonomy" id="504797"/>
    <lineage>
        <taxon>Bacteria</taxon>
        <taxon>Bacillati</taxon>
        <taxon>Actinomycetota</taxon>
        <taxon>Actinomycetes</taxon>
        <taxon>Propionibacteriales</taxon>
        <taxon>Actinopolymorphaceae</taxon>
        <taxon>Actinopolymorpha</taxon>
    </lineage>
</organism>
<dbReference type="Pfam" id="PF11361">
    <property type="entry name" value="DUF3159"/>
    <property type="match status" value="1"/>
</dbReference>
<feature type="transmembrane region" description="Helical" evidence="1">
    <location>
        <begin position="37"/>
        <end position="62"/>
    </location>
</feature>
<keyword evidence="3" id="KW-1185">Reference proteome</keyword>
<feature type="transmembrane region" description="Helical" evidence="1">
    <location>
        <begin position="154"/>
        <end position="172"/>
    </location>
</feature>
<evidence type="ECO:0000256" key="1">
    <source>
        <dbReference type="SAM" id="Phobius"/>
    </source>
</evidence>
<keyword evidence="1" id="KW-0472">Membrane</keyword>
<dbReference type="EMBL" id="JACBZA010000001">
    <property type="protein sequence ID" value="NYH85208.1"/>
    <property type="molecule type" value="Genomic_DNA"/>
</dbReference>
<dbReference type="NCBIfam" id="NF041646">
    <property type="entry name" value="VC0807_fam"/>
    <property type="match status" value="1"/>
</dbReference>
<evidence type="ECO:0008006" key="4">
    <source>
        <dbReference type="Google" id="ProtNLM"/>
    </source>
</evidence>
<feature type="transmembrane region" description="Helical" evidence="1">
    <location>
        <begin position="99"/>
        <end position="120"/>
    </location>
</feature>